<organism evidence="1">
    <name type="scientific">Brassica cretica</name>
    <name type="common">Mustard</name>
    <dbReference type="NCBI Taxonomy" id="69181"/>
    <lineage>
        <taxon>Eukaryota</taxon>
        <taxon>Viridiplantae</taxon>
        <taxon>Streptophyta</taxon>
        <taxon>Embryophyta</taxon>
        <taxon>Tracheophyta</taxon>
        <taxon>Spermatophyta</taxon>
        <taxon>Magnoliopsida</taxon>
        <taxon>eudicotyledons</taxon>
        <taxon>Gunneridae</taxon>
        <taxon>Pentapetalae</taxon>
        <taxon>rosids</taxon>
        <taxon>malvids</taxon>
        <taxon>Brassicales</taxon>
        <taxon>Brassicaceae</taxon>
        <taxon>Brassiceae</taxon>
        <taxon>Brassica</taxon>
    </lineage>
</organism>
<name>A0A3N6RUZ9_BRACR</name>
<sequence length="72" mass="7775">MRPTVRSGHRATAPIRSGTAGCYKMIAAHSKFSSPRDSPQYVRVTTPLCNHSAIGHDPVSLSVLDPANKEFP</sequence>
<dbReference type="EMBL" id="QGKV02000832">
    <property type="protein sequence ID" value="KAF3546953.1"/>
    <property type="molecule type" value="Genomic_DNA"/>
</dbReference>
<reference evidence="2 3" key="3">
    <citation type="journal article" date="2020" name="BMC Genomics">
        <title>Intraspecific diversification of the crop wild relative Brassica cretica Lam. using demographic model selection.</title>
        <authorList>
            <person name="Kioukis A."/>
            <person name="Michalopoulou V.A."/>
            <person name="Briers L."/>
            <person name="Pirintsos S."/>
            <person name="Studholme D.J."/>
            <person name="Pavlidis P."/>
            <person name="Sarris P.F."/>
        </authorList>
    </citation>
    <scope>NUCLEOTIDE SEQUENCE [LARGE SCALE GENOMIC DNA]</scope>
    <source>
        <strain evidence="3">cv. PFS-1207/04</strain>
        <strain evidence="2">PFS-1207/04</strain>
    </source>
</reference>
<gene>
    <name evidence="2" type="ORF">DY000_02007565</name>
    <name evidence="1" type="ORF">F2Q70_00011948</name>
</gene>
<dbReference type="EMBL" id="QGKY02000089">
    <property type="protein sequence ID" value="KAF2610559.1"/>
    <property type="molecule type" value="Genomic_DNA"/>
</dbReference>
<accession>A0A3N6RUZ9</accession>
<proteinExistence type="predicted"/>
<dbReference type="AlphaFoldDB" id="A0A3N6RUZ9"/>
<comment type="caution">
    <text evidence="1">The sequence shown here is derived from an EMBL/GenBank/DDBJ whole genome shotgun (WGS) entry which is preliminary data.</text>
</comment>
<evidence type="ECO:0000313" key="2">
    <source>
        <dbReference type="EMBL" id="KAF3546953.1"/>
    </source>
</evidence>
<keyword evidence="3" id="KW-1185">Reference proteome</keyword>
<evidence type="ECO:0000313" key="3">
    <source>
        <dbReference type="Proteomes" id="UP000266723"/>
    </source>
</evidence>
<protein>
    <submittedName>
        <fullName evidence="1">Uncharacterized protein</fullName>
    </submittedName>
</protein>
<dbReference type="Proteomes" id="UP000266723">
    <property type="component" value="Unassembled WGS sequence"/>
</dbReference>
<evidence type="ECO:0000313" key="1">
    <source>
        <dbReference type="EMBL" id="KAF2610559.1"/>
    </source>
</evidence>
<reference evidence="1" key="1">
    <citation type="submission" date="2019-12" db="EMBL/GenBank/DDBJ databases">
        <title>Genome sequencing and annotation of Brassica cretica.</title>
        <authorList>
            <person name="Studholme D.J."/>
            <person name="Sarris P.F."/>
        </authorList>
    </citation>
    <scope>NUCLEOTIDE SEQUENCE</scope>
    <source>
        <strain evidence="1">PFS-102/07</strain>
        <tissue evidence="1">Leaf</tissue>
    </source>
</reference>
<reference evidence="2" key="2">
    <citation type="submission" date="2019-12" db="EMBL/GenBank/DDBJ databases">
        <authorList>
            <person name="Studholme D.J."/>
            <person name="Sarris P."/>
        </authorList>
    </citation>
    <scope>NUCLEOTIDE SEQUENCE</scope>
    <source>
        <strain evidence="2">PFS-1207/04</strain>
        <tissue evidence="2">Leaf</tissue>
    </source>
</reference>